<dbReference type="InParanoid" id="A0A5E4F2D4"/>
<dbReference type="AlphaFoldDB" id="A0A5E4F2D4"/>
<gene>
    <name evidence="1" type="ORF">ALMOND_2B009050</name>
</gene>
<evidence type="ECO:0000313" key="1">
    <source>
        <dbReference type="EMBL" id="VVA22157.1"/>
    </source>
</evidence>
<protein>
    <submittedName>
        <fullName evidence="1">Uncharacterized protein</fullName>
    </submittedName>
</protein>
<proteinExistence type="predicted"/>
<name>A0A5E4F2D4_PRUDU</name>
<accession>A0A5E4F2D4</accession>
<evidence type="ECO:0000313" key="2">
    <source>
        <dbReference type="Proteomes" id="UP000327085"/>
    </source>
</evidence>
<reference evidence="2" key="1">
    <citation type="journal article" date="2020" name="Plant J.">
        <title>Transposons played a major role in the diversification between the closely related almond and peach genomes: results from the almond genome sequence.</title>
        <authorList>
            <person name="Alioto T."/>
            <person name="Alexiou K.G."/>
            <person name="Bardil A."/>
            <person name="Barteri F."/>
            <person name="Castanera R."/>
            <person name="Cruz F."/>
            <person name="Dhingra A."/>
            <person name="Duval H."/>
            <person name="Fernandez I Marti A."/>
            <person name="Frias L."/>
            <person name="Galan B."/>
            <person name="Garcia J.L."/>
            <person name="Howad W."/>
            <person name="Gomez-Garrido J."/>
            <person name="Gut M."/>
            <person name="Julca I."/>
            <person name="Morata J."/>
            <person name="Puigdomenech P."/>
            <person name="Ribeca P."/>
            <person name="Rubio Cabetas M.J."/>
            <person name="Vlasova A."/>
            <person name="Wirthensohn M."/>
            <person name="Garcia-Mas J."/>
            <person name="Gabaldon T."/>
            <person name="Casacuberta J.M."/>
            <person name="Arus P."/>
        </authorList>
    </citation>
    <scope>NUCLEOTIDE SEQUENCE [LARGE SCALE GENOMIC DNA]</scope>
    <source>
        <strain evidence="2">cv. Texas</strain>
    </source>
</reference>
<organism evidence="1 2">
    <name type="scientific">Prunus dulcis</name>
    <name type="common">Almond</name>
    <name type="synonym">Amygdalus dulcis</name>
    <dbReference type="NCBI Taxonomy" id="3755"/>
    <lineage>
        <taxon>Eukaryota</taxon>
        <taxon>Viridiplantae</taxon>
        <taxon>Streptophyta</taxon>
        <taxon>Embryophyta</taxon>
        <taxon>Tracheophyta</taxon>
        <taxon>Spermatophyta</taxon>
        <taxon>Magnoliopsida</taxon>
        <taxon>eudicotyledons</taxon>
        <taxon>Gunneridae</taxon>
        <taxon>Pentapetalae</taxon>
        <taxon>rosids</taxon>
        <taxon>fabids</taxon>
        <taxon>Rosales</taxon>
        <taxon>Rosaceae</taxon>
        <taxon>Amygdaloideae</taxon>
        <taxon>Amygdaleae</taxon>
        <taxon>Prunus</taxon>
    </lineage>
</organism>
<dbReference type="Gramene" id="VVA22157">
    <property type="protein sequence ID" value="VVA22157"/>
    <property type="gene ID" value="Prudul26B009050"/>
</dbReference>
<dbReference type="Proteomes" id="UP000327085">
    <property type="component" value="Chromosome 4"/>
</dbReference>
<sequence>MPCEWPSKAWAAEMVGVEEEESSEKLADFLASGSPMRSEDAGFELSRLVLH</sequence>
<dbReference type="EMBL" id="CABIKO010000058">
    <property type="protein sequence ID" value="VVA22157.1"/>
    <property type="molecule type" value="Genomic_DNA"/>
</dbReference>